<dbReference type="KEGG" id="ocy:OSSY52_14900"/>
<dbReference type="EMBL" id="AP018712">
    <property type="protein sequence ID" value="BBE31349.1"/>
    <property type="molecule type" value="Genomic_DNA"/>
</dbReference>
<keyword evidence="1" id="KW-1133">Transmembrane helix</keyword>
<keyword evidence="3" id="KW-1185">Reference proteome</keyword>
<accession>A0A7G1GBT6</accession>
<dbReference type="InParanoid" id="A0A7G1GBT6"/>
<keyword evidence="1" id="KW-0812">Transmembrane</keyword>
<keyword evidence="1" id="KW-0472">Membrane</keyword>
<gene>
    <name evidence="2" type="ORF">OSSY52_14900</name>
</gene>
<evidence type="ECO:0000313" key="2">
    <source>
        <dbReference type="EMBL" id="BBE31349.1"/>
    </source>
</evidence>
<evidence type="ECO:0000256" key="1">
    <source>
        <dbReference type="SAM" id="Phobius"/>
    </source>
</evidence>
<proteinExistence type="predicted"/>
<protein>
    <submittedName>
        <fullName evidence="2">Uncharacterized protein</fullName>
    </submittedName>
</protein>
<feature type="transmembrane region" description="Helical" evidence="1">
    <location>
        <begin position="6"/>
        <end position="26"/>
    </location>
</feature>
<feature type="transmembrane region" description="Helical" evidence="1">
    <location>
        <begin position="47"/>
        <end position="64"/>
    </location>
</feature>
<sequence length="68" mass="8153">MLFLNILFFFFVLFFLISISYFHKSTKEARKFDSKNKTLIRENDKKGILFLGISLIILLLEFIIDKFI</sequence>
<organism evidence="2 3">
    <name type="scientific">Tepiditoga spiralis</name>
    <dbReference type="NCBI Taxonomy" id="2108365"/>
    <lineage>
        <taxon>Bacteria</taxon>
        <taxon>Thermotogati</taxon>
        <taxon>Thermotogota</taxon>
        <taxon>Thermotogae</taxon>
        <taxon>Petrotogales</taxon>
        <taxon>Petrotogaceae</taxon>
        <taxon>Tepiditoga</taxon>
    </lineage>
</organism>
<dbReference type="Proteomes" id="UP000516361">
    <property type="component" value="Chromosome"/>
</dbReference>
<name>A0A7G1GBT6_9BACT</name>
<reference evidence="2 3" key="1">
    <citation type="submission" date="2018-06" db="EMBL/GenBank/DDBJ databases">
        <title>Genome sequencing of Oceanotoga sp. sy52.</title>
        <authorList>
            <person name="Mori K."/>
        </authorList>
    </citation>
    <scope>NUCLEOTIDE SEQUENCE [LARGE SCALE GENOMIC DNA]</scope>
    <source>
        <strain evidence="3">sy52</strain>
    </source>
</reference>
<evidence type="ECO:0000313" key="3">
    <source>
        <dbReference type="Proteomes" id="UP000516361"/>
    </source>
</evidence>
<dbReference type="AlphaFoldDB" id="A0A7G1GBT6"/>